<name>A0ABU5HA22_9BACT</name>
<dbReference type="Proteomes" id="UP001291309">
    <property type="component" value="Unassembled WGS sequence"/>
</dbReference>
<dbReference type="RefSeq" id="WP_321549056.1">
    <property type="nucleotide sequence ID" value="NZ_JAXIVS010000011.1"/>
</dbReference>
<reference evidence="1 2" key="1">
    <citation type="submission" date="2023-12" db="EMBL/GenBank/DDBJ databases">
        <title>the genome sequence of Hyalangium sp. s54d21.</title>
        <authorList>
            <person name="Zhang X."/>
        </authorList>
    </citation>
    <scope>NUCLEOTIDE SEQUENCE [LARGE SCALE GENOMIC DNA]</scope>
    <source>
        <strain evidence="2">s54d21</strain>
    </source>
</reference>
<gene>
    <name evidence="1" type="ORF">SYV04_28290</name>
</gene>
<evidence type="ECO:0000313" key="1">
    <source>
        <dbReference type="EMBL" id="MDY7230329.1"/>
    </source>
</evidence>
<evidence type="ECO:0000313" key="2">
    <source>
        <dbReference type="Proteomes" id="UP001291309"/>
    </source>
</evidence>
<proteinExistence type="predicted"/>
<protein>
    <submittedName>
        <fullName evidence="1">Uncharacterized protein</fullName>
    </submittedName>
</protein>
<comment type="caution">
    <text evidence="1">The sequence shown here is derived from an EMBL/GenBank/DDBJ whole genome shotgun (WGS) entry which is preliminary data.</text>
</comment>
<accession>A0ABU5HA22</accession>
<sequence length="392" mass="42194">MAAVLVPGLALAAEPHFPDPQPYQVEVQYPYVAYPTSYQLNDNYAWESSYPFNPGLYYHPYEQQLIVQDELDVTGGILSTDPTGMPLVSIIQGNIPEAVIQNVPPTVEHFPAADPQFQSPSYNKSYSRTQSFGNNIFGGGYAIDAAITATDGSLSEAKRVEAFAEGKVFGTAFNTQKELVRGRVEIRGQQGGANSGTAALYAVGQQIWSTNLSYTFAPAPINWSRTFLSASKTFMVGPVPINVKASLAGGVKLTVLGEVTPTVARLTATPGGWSNVTASASVSIIIASFGVEGSLTLINATMPSTGELFWPLCTINWKLKSNLALNTLSGTLSLYAKIKFLFFSKKWSVTIAQWNGLNYNWTLVDVNGTKDLGMCNYMNGPAEAPDVVAQAQ</sequence>
<organism evidence="1 2">
    <name type="scientific">Hyalangium rubrum</name>
    <dbReference type="NCBI Taxonomy" id="3103134"/>
    <lineage>
        <taxon>Bacteria</taxon>
        <taxon>Pseudomonadati</taxon>
        <taxon>Myxococcota</taxon>
        <taxon>Myxococcia</taxon>
        <taxon>Myxococcales</taxon>
        <taxon>Cystobacterineae</taxon>
        <taxon>Archangiaceae</taxon>
        <taxon>Hyalangium</taxon>
    </lineage>
</organism>
<keyword evidence="2" id="KW-1185">Reference proteome</keyword>
<dbReference type="EMBL" id="JAXIVS010000011">
    <property type="protein sequence ID" value="MDY7230329.1"/>
    <property type="molecule type" value="Genomic_DNA"/>
</dbReference>